<dbReference type="GO" id="GO:0016757">
    <property type="term" value="F:glycosyltransferase activity"/>
    <property type="evidence" value="ECO:0007669"/>
    <property type="project" value="InterPro"/>
</dbReference>
<dbReference type="SUPFAM" id="SSF53756">
    <property type="entry name" value="UDP-Glycosyltransferase/glycogen phosphorylase"/>
    <property type="match status" value="1"/>
</dbReference>
<accession>A0A1D2KXV3</accession>
<dbReference type="RefSeq" id="WP_069133651.1">
    <property type="nucleotide sequence ID" value="NZ_CP023483.1"/>
</dbReference>
<name>A0A1D2KXV3_BROTH</name>
<keyword evidence="2" id="KW-0808">Transferase</keyword>
<dbReference type="Pfam" id="PF00534">
    <property type="entry name" value="Glycos_transf_1"/>
    <property type="match status" value="1"/>
</dbReference>
<protein>
    <submittedName>
        <fullName evidence="2">Glycosyltransferase family 4 protein</fullName>
    </submittedName>
</protein>
<dbReference type="KEGG" id="bths:CNY62_02900"/>
<dbReference type="OrthoDB" id="9797829at2"/>
<evidence type="ECO:0000259" key="1">
    <source>
        <dbReference type="Pfam" id="PF00534"/>
    </source>
</evidence>
<proteinExistence type="predicted"/>
<feature type="domain" description="Glycosyl transferase family 1" evidence="1">
    <location>
        <begin position="201"/>
        <end position="358"/>
    </location>
</feature>
<dbReference type="EMBL" id="CP023483">
    <property type="protein sequence ID" value="ATF25427.1"/>
    <property type="molecule type" value="Genomic_DNA"/>
</dbReference>
<evidence type="ECO:0000313" key="2">
    <source>
        <dbReference type="EMBL" id="ATF25427.1"/>
    </source>
</evidence>
<organism evidence="2 3">
    <name type="scientific">Brochothrix thermosphacta</name>
    <name type="common">Microbacterium thermosphactum</name>
    <dbReference type="NCBI Taxonomy" id="2756"/>
    <lineage>
        <taxon>Bacteria</taxon>
        <taxon>Bacillati</taxon>
        <taxon>Bacillota</taxon>
        <taxon>Bacilli</taxon>
        <taxon>Bacillales</taxon>
        <taxon>Listeriaceae</taxon>
        <taxon>Brochothrix</taxon>
    </lineage>
</organism>
<keyword evidence="3" id="KW-1185">Reference proteome</keyword>
<dbReference type="CDD" id="cd03820">
    <property type="entry name" value="GT4_AmsD-like"/>
    <property type="match status" value="1"/>
</dbReference>
<dbReference type="PANTHER" id="PTHR12526:SF630">
    <property type="entry name" value="GLYCOSYLTRANSFERASE"/>
    <property type="match status" value="1"/>
</dbReference>
<gene>
    <name evidence="2" type="ORF">CNY62_02900</name>
</gene>
<dbReference type="PANTHER" id="PTHR12526">
    <property type="entry name" value="GLYCOSYLTRANSFERASE"/>
    <property type="match status" value="1"/>
</dbReference>
<reference evidence="2 3" key="1">
    <citation type="submission" date="2017-09" db="EMBL/GenBank/DDBJ databases">
        <title>Complete Genome Sequences of Two Strains of the Meat Spoilage Bacterium Brochothrix thermosphacta Isolated from Ground Chicken.</title>
        <authorList>
            <person name="Paoli G.C."/>
            <person name="Wijey C."/>
            <person name="Chen C.-Y."/>
            <person name="Nguyen L."/>
            <person name="Yan X."/>
            <person name="Irwin P.L."/>
        </authorList>
    </citation>
    <scope>NUCLEOTIDE SEQUENCE [LARGE SCALE GENOMIC DNA]</scope>
    <source>
        <strain evidence="2 3">BI</strain>
    </source>
</reference>
<sequence>MKITFLVYNIYGIGGTVRTVVNTANSLAAAGEEVEIISVRKTASKSTFEIHRNVKLSPLFNTKVGIPNYSIKGRVMRILNKFPSVLINKSEDLYRMFSLYTDFMLIRQLKKLKSDVLITTIPSFNLLSAKYVNSKVIRIAQEHAQFDVHHKKLQKKIIKKYPKLDVLTVLTTKELDIYSSIFKDKDLEIKEVPNATTKTELRSSCEKKIIITAGRFVYEKGYERLIEAYVPIAEKYPDWQLRIFGSGYDYDLMRETINKHKLYNNVFLFPSSKKILEEFQKASFFVLPSRYESFGMVVIEAMSVGLPVISYNSYGPEKLIENDKDGFIVEMDCKEKFTGRMIELIEDEEKRKKMGVYALEKAEVYSETRICKMWIDIIKEKIN</sequence>
<dbReference type="AlphaFoldDB" id="A0A1D2KXV3"/>
<evidence type="ECO:0000313" key="3">
    <source>
        <dbReference type="Proteomes" id="UP000243591"/>
    </source>
</evidence>
<dbReference type="InterPro" id="IPR001296">
    <property type="entry name" value="Glyco_trans_1"/>
</dbReference>
<dbReference type="Proteomes" id="UP000243591">
    <property type="component" value="Chromosome"/>
</dbReference>
<dbReference type="Gene3D" id="3.40.50.2000">
    <property type="entry name" value="Glycogen Phosphorylase B"/>
    <property type="match status" value="2"/>
</dbReference>